<dbReference type="AlphaFoldDB" id="A0A9Q0L6E2"/>
<evidence type="ECO:0000256" key="5">
    <source>
        <dbReference type="PIRNR" id="PIRNR039099"/>
    </source>
</evidence>
<keyword evidence="8" id="KW-1185">Reference proteome</keyword>
<dbReference type="SUPFAM" id="SSF69572">
    <property type="entry name" value="Activating enzymes of the ubiquitin-like proteins"/>
    <property type="match status" value="1"/>
</dbReference>
<comment type="caution">
    <text evidence="7">The sequence shown here is derived from an EMBL/GenBank/DDBJ whole genome shotgun (WGS) entry which is preliminary data.</text>
</comment>
<comment type="similarity">
    <text evidence="2 5">Belongs to the ubiquitin-activating E1 family. ULA1 subfamily.</text>
</comment>
<sequence>MLDEKSQRYDRQLRLWGTKGQSSLENARICVINANATSTETLKNLVLPGVGHFTIVDNAKITSRDLGTNFFITSDSIGKPRAEITKDLLLKHNPNVIGEAVVEDPRALINEKIEFFEKFTLIIVSKLERPLLVKLAKKCWDLSIPLISIKSVGFIGYLRIISPEHTVIETKPENPPFDFRINDPFPSLLEHCNSIKMEELDEEYRAHVPYVIILVKAIQDWKQKHDGKLPKTRDEQNEFKKAVYSFKLRNEEYNVDEAFANAYKAWAEYSIPSDTQQIIDDEKCNQMNEKTTPFWVLARAVRDFVKEEGKGYLPLLGTIPDMTADTNSFLALQKVYKDQANREIDIIQKKVVELLEKIGKKPESIEREYIELFCKNVMNLQMFRFGSLAEELDPKKSKISRYDFEMESEGSTATFYLYLQSSEIFNEKYGRYPGENTKEWEKDVPLLKEITLQYSKEFGLPETVVRDAESTEFCRYGNCELHNIAAIIGGITAQESIKLLTSQLPSLDNTFIFNGTQCSGLKLKI</sequence>
<protein>
    <recommendedName>
        <fullName evidence="3 5">NEDD8-activating enzyme E1 regulatory subunit</fullName>
    </recommendedName>
</protein>
<dbReference type="FunFam" id="3.40.50.720:FF:000475">
    <property type="entry name" value="NEDD8-activating enzyme E1 regulatory subunit"/>
    <property type="match status" value="1"/>
</dbReference>
<gene>
    <name evidence="7" type="ORF">M0811_03230</name>
</gene>
<dbReference type="EMBL" id="JAPDFW010000136">
    <property type="protein sequence ID" value="KAJ5066886.1"/>
    <property type="molecule type" value="Genomic_DNA"/>
</dbReference>
<evidence type="ECO:0000256" key="3">
    <source>
        <dbReference type="ARBA" id="ARBA00015407"/>
    </source>
</evidence>
<dbReference type="InterPro" id="IPR045886">
    <property type="entry name" value="ThiF/MoeB/HesA"/>
</dbReference>
<dbReference type="Proteomes" id="UP001149090">
    <property type="component" value="Unassembled WGS sequence"/>
</dbReference>
<dbReference type="InterPro" id="IPR030667">
    <property type="entry name" value="APP-BP1"/>
</dbReference>
<dbReference type="GO" id="GO:0005737">
    <property type="term" value="C:cytoplasm"/>
    <property type="evidence" value="ECO:0007669"/>
    <property type="project" value="TreeGrafter"/>
</dbReference>
<dbReference type="PANTHER" id="PTHR10953">
    <property type="entry name" value="UBIQUITIN-ACTIVATING ENZYME E1"/>
    <property type="match status" value="1"/>
</dbReference>
<dbReference type="OrthoDB" id="1708823at2759"/>
<dbReference type="PIRSF" id="PIRSF039099">
    <property type="entry name" value="APP-BP1"/>
    <property type="match status" value="1"/>
</dbReference>
<evidence type="ECO:0000256" key="1">
    <source>
        <dbReference type="ARBA" id="ARBA00005032"/>
    </source>
</evidence>
<dbReference type="Pfam" id="PF00899">
    <property type="entry name" value="ThiF"/>
    <property type="match status" value="1"/>
</dbReference>
<comment type="pathway">
    <text evidence="1 5">Protein modification; protein neddylation.</text>
</comment>
<dbReference type="GO" id="GO:0019781">
    <property type="term" value="F:NEDD8 activating enzyme activity"/>
    <property type="evidence" value="ECO:0007669"/>
    <property type="project" value="UniProtKB-UniRule"/>
</dbReference>
<reference evidence="7" key="1">
    <citation type="submission" date="2022-10" db="EMBL/GenBank/DDBJ databases">
        <title>Novel sulphate-reducing endosymbionts in the free-living metamonad Anaeramoeba.</title>
        <authorList>
            <person name="Jerlstrom-Hultqvist J."/>
            <person name="Cepicka I."/>
            <person name="Gallot-Lavallee L."/>
            <person name="Salas-Leiva D."/>
            <person name="Curtis B.A."/>
            <person name="Zahonova K."/>
            <person name="Pipaliya S."/>
            <person name="Dacks J."/>
            <person name="Roger A.J."/>
        </authorList>
    </citation>
    <scope>NUCLEOTIDE SEQUENCE</scope>
    <source>
        <strain evidence="7">BMAN</strain>
    </source>
</reference>
<dbReference type="InterPro" id="IPR000594">
    <property type="entry name" value="ThiF_NAD_FAD-bd"/>
</dbReference>
<evidence type="ECO:0000313" key="8">
    <source>
        <dbReference type="Proteomes" id="UP001149090"/>
    </source>
</evidence>
<dbReference type="PANTHER" id="PTHR10953:SF29">
    <property type="entry name" value="NEDD8-ACTIVATING ENZYME E1 REGULATORY SUBUNIT"/>
    <property type="match status" value="1"/>
</dbReference>
<evidence type="ECO:0000256" key="2">
    <source>
        <dbReference type="ARBA" id="ARBA00006868"/>
    </source>
</evidence>
<evidence type="ECO:0000259" key="6">
    <source>
        <dbReference type="Pfam" id="PF00899"/>
    </source>
</evidence>
<organism evidence="7 8">
    <name type="scientific">Anaeramoeba ignava</name>
    <name type="common">Anaerobic marine amoeba</name>
    <dbReference type="NCBI Taxonomy" id="1746090"/>
    <lineage>
        <taxon>Eukaryota</taxon>
        <taxon>Metamonada</taxon>
        <taxon>Anaeramoebidae</taxon>
        <taxon>Anaeramoeba</taxon>
    </lineage>
</organism>
<proteinExistence type="inferred from homology"/>
<dbReference type="OMA" id="KLITHQY"/>
<dbReference type="GO" id="GO:0045116">
    <property type="term" value="P:protein neddylation"/>
    <property type="evidence" value="ECO:0007669"/>
    <property type="project" value="UniProtKB-UniRule"/>
</dbReference>
<dbReference type="InterPro" id="IPR035985">
    <property type="entry name" value="Ubiquitin-activating_enz"/>
</dbReference>
<keyword evidence="4 5" id="KW-0833">Ubl conjugation pathway</keyword>
<evidence type="ECO:0000256" key="4">
    <source>
        <dbReference type="ARBA" id="ARBA00022786"/>
    </source>
</evidence>
<evidence type="ECO:0000313" key="7">
    <source>
        <dbReference type="EMBL" id="KAJ5066886.1"/>
    </source>
</evidence>
<feature type="domain" description="THIF-type NAD/FAD binding fold" evidence="6">
    <location>
        <begin position="9"/>
        <end position="511"/>
    </location>
</feature>
<accession>A0A9Q0L6E2</accession>
<dbReference type="Gene3D" id="3.40.50.720">
    <property type="entry name" value="NAD(P)-binding Rossmann-like Domain"/>
    <property type="match status" value="2"/>
</dbReference>
<name>A0A9Q0L6E2_ANAIG</name>